<name>A0AAV9JUA0_9PEZI</name>
<dbReference type="InterPro" id="IPR029069">
    <property type="entry name" value="HotDog_dom_sf"/>
</dbReference>
<evidence type="ECO:0000256" key="1">
    <source>
        <dbReference type="SAM" id="MobiDB-lite"/>
    </source>
</evidence>
<comment type="caution">
    <text evidence="2">The sequence shown here is derived from an EMBL/GenBank/DDBJ whole genome shotgun (WGS) entry which is preliminary data.</text>
</comment>
<evidence type="ECO:0000313" key="2">
    <source>
        <dbReference type="EMBL" id="KAK4549283.1"/>
    </source>
</evidence>
<evidence type="ECO:0000313" key="3">
    <source>
        <dbReference type="Proteomes" id="UP001324427"/>
    </source>
</evidence>
<accession>A0AAV9JUA0</accession>
<protein>
    <recommendedName>
        <fullName evidence="4">Thioesterase/thiol ester dehydrase-isomerase</fullName>
    </recommendedName>
</protein>
<reference evidence="2 3" key="1">
    <citation type="submission" date="2021-11" db="EMBL/GenBank/DDBJ databases">
        <title>Black yeast isolated from Biological Soil Crust.</title>
        <authorList>
            <person name="Kurbessoian T."/>
        </authorList>
    </citation>
    <scope>NUCLEOTIDE SEQUENCE [LARGE SCALE GENOMIC DNA]</scope>
    <source>
        <strain evidence="2 3">CCFEE 5522</strain>
    </source>
</reference>
<proteinExistence type="predicted"/>
<dbReference type="Pfam" id="PF13279">
    <property type="entry name" value="4HBT_2"/>
    <property type="match status" value="1"/>
</dbReference>
<dbReference type="SUPFAM" id="SSF54637">
    <property type="entry name" value="Thioesterase/thiol ester dehydrase-isomerase"/>
    <property type="match status" value="1"/>
</dbReference>
<dbReference type="PANTHER" id="PTHR31793:SF39">
    <property type="entry name" value="THIOESTERASE_THIOL ESTER DEHYDRASE-ISOMERASE"/>
    <property type="match status" value="1"/>
</dbReference>
<feature type="compositionally biased region" description="Polar residues" evidence="1">
    <location>
        <begin position="29"/>
        <end position="49"/>
    </location>
</feature>
<evidence type="ECO:0008006" key="4">
    <source>
        <dbReference type="Google" id="ProtNLM"/>
    </source>
</evidence>
<organism evidence="2 3">
    <name type="scientific">Oleoguttula mirabilis</name>
    <dbReference type="NCBI Taxonomy" id="1507867"/>
    <lineage>
        <taxon>Eukaryota</taxon>
        <taxon>Fungi</taxon>
        <taxon>Dikarya</taxon>
        <taxon>Ascomycota</taxon>
        <taxon>Pezizomycotina</taxon>
        <taxon>Dothideomycetes</taxon>
        <taxon>Dothideomycetidae</taxon>
        <taxon>Mycosphaerellales</taxon>
        <taxon>Teratosphaeriaceae</taxon>
        <taxon>Oleoguttula</taxon>
    </lineage>
</organism>
<feature type="region of interest" description="Disordered" evidence="1">
    <location>
        <begin position="29"/>
        <end position="52"/>
    </location>
</feature>
<dbReference type="GO" id="GO:0047617">
    <property type="term" value="F:fatty acyl-CoA hydrolase activity"/>
    <property type="evidence" value="ECO:0007669"/>
    <property type="project" value="TreeGrafter"/>
</dbReference>
<dbReference type="InterPro" id="IPR050563">
    <property type="entry name" value="4-hydroxybenzoyl-CoA_TE"/>
</dbReference>
<dbReference type="CDD" id="cd00586">
    <property type="entry name" value="4HBT"/>
    <property type="match status" value="1"/>
</dbReference>
<dbReference type="EMBL" id="JAVFHQ010000005">
    <property type="protein sequence ID" value="KAK4549283.1"/>
    <property type="molecule type" value="Genomic_DNA"/>
</dbReference>
<sequence>MGGGNGLALRRAACGLELAVSSQCRSLTSRRWRSTDAQESSQKGATASMNPRWLSDVKQRTGKCITFGMKTPQTEQAGQILAEIARDWRELVAGSEGFLTGPSRRGMHRQEVVWGEMDSMGHVNNVIYNRYAESGRIGWAQKLAMLDPANKTAWKELFGPTGDGLILRAITTEFKFPMTWPDRISVYHKLRAEPTSGTDSFILDVLIMSERHQRPAARCIEDIVVYDYRIGKKTPLKPFMIDVFRDTWRLQEDAKRTNSERVVQLLGRVRELEQNSWDRQDAVEDLGRDSK</sequence>
<dbReference type="Gene3D" id="3.10.129.10">
    <property type="entry name" value="Hotdog Thioesterase"/>
    <property type="match status" value="1"/>
</dbReference>
<dbReference type="PANTHER" id="PTHR31793">
    <property type="entry name" value="4-HYDROXYBENZOYL-COA THIOESTERASE FAMILY MEMBER"/>
    <property type="match status" value="1"/>
</dbReference>
<gene>
    <name evidence="2" type="ORF">LTR36_007742</name>
</gene>
<dbReference type="AlphaFoldDB" id="A0AAV9JUA0"/>
<keyword evidence="3" id="KW-1185">Reference proteome</keyword>
<dbReference type="Proteomes" id="UP001324427">
    <property type="component" value="Unassembled WGS sequence"/>
</dbReference>